<name>K0PP13_9HYPH</name>
<evidence type="ECO:0000313" key="2">
    <source>
        <dbReference type="Proteomes" id="UP000009319"/>
    </source>
</evidence>
<organism evidence="1 2">
    <name type="scientific">Rhizobium mesoamericanum STM3625</name>
    <dbReference type="NCBI Taxonomy" id="1211777"/>
    <lineage>
        <taxon>Bacteria</taxon>
        <taxon>Pseudomonadati</taxon>
        <taxon>Pseudomonadota</taxon>
        <taxon>Alphaproteobacteria</taxon>
        <taxon>Hyphomicrobiales</taxon>
        <taxon>Rhizobiaceae</taxon>
        <taxon>Rhizobium/Agrobacterium group</taxon>
        <taxon>Rhizobium</taxon>
    </lineage>
</organism>
<reference evidence="1 2" key="1">
    <citation type="journal article" date="2013" name="Genome Announc.">
        <title>Draft Genome Sequence of Rhizobium mesoamericanum STM3625, a Nitrogen-Fixing Symbiont of Mimosa pudica Isolated in French Guiana (South America).</title>
        <authorList>
            <person name="Moulin L."/>
            <person name="Mornico D."/>
            <person name="Melkonian R."/>
            <person name="Klonowska A."/>
        </authorList>
    </citation>
    <scope>NUCLEOTIDE SEQUENCE [LARGE SCALE GENOMIC DNA]</scope>
    <source>
        <strain evidence="1 2">STM3625</strain>
    </source>
</reference>
<sequence>MQAPAVADKLHELGLDIARLHSDARQAIDAEHARMCSEGYYDVTDVAIRLFVWYVVDSGRFDARCLTKPGTISRSIFTMRQWASSDPARAAAIEIEITALKIFLLRAFESVRAPRHAILAAEDRLLGA</sequence>
<gene>
    <name evidence="1" type="ORF">BN77_p10984</name>
</gene>
<dbReference type="AlphaFoldDB" id="K0PP13"/>
<dbReference type="EMBL" id="CANI01000038">
    <property type="protein sequence ID" value="CCM78321.1"/>
    <property type="molecule type" value="Genomic_DNA"/>
</dbReference>
<comment type="caution">
    <text evidence="1">The sequence shown here is derived from an EMBL/GenBank/DDBJ whole genome shotgun (WGS) entry which is preliminary data.</text>
</comment>
<dbReference type="Proteomes" id="UP000009319">
    <property type="component" value="Unassembled WGS sequence"/>
</dbReference>
<dbReference type="HOGENOM" id="CLU_1957811_0_0_5"/>
<proteinExistence type="predicted"/>
<protein>
    <submittedName>
        <fullName evidence="1">Uncharacterized protein</fullName>
    </submittedName>
</protein>
<dbReference type="eggNOG" id="ENOG5031BVC">
    <property type="taxonomic scope" value="Bacteria"/>
</dbReference>
<keyword evidence="2" id="KW-1185">Reference proteome</keyword>
<accession>K0PP13</accession>
<evidence type="ECO:0000313" key="1">
    <source>
        <dbReference type="EMBL" id="CCM78321.1"/>
    </source>
</evidence>